<feature type="transmembrane region" description="Helical" evidence="7">
    <location>
        <begin position="163"/>
        <end position="187"/>
    </location>
</feature>
<dbReference type="KEGG" id="kps:KPNJ2_02699"/>
<proteinExistence type="predicted"/>
<feature type="transmembrane region" description="Helical" evidence="7">
    <location>
        <begin position="196"/>
        <end position="218"/>
    </location>
</feature>
<evidence type="ECO:0000256" key="2">
    <source>
        <dbReference type="ARBA" id="ARBA00022448"/>
    </source>
</evidence>
<feature type="transmembrane region" description="Helical" evidence="7">
    <location>
        <begin position="111"/>
        <end position="127"/>
    </location>
</feature>
<dbReference type="PATRIC" id="fig|1420013.3.peg.2542"/>
<dbReference type="GO" id="GO:0016020">
    <property type="term" value="C:membrane"/>
    <property type="evidence" value="ECO:0007669"/>
    <property type="project" value="UniProtKB-SubCell"/>
</dbReference>
<organism evidence="9 10">
    <name type="scientific">Klebsiella pneumoniae 30684/NJST258_2</name>
    <dbReference type="NCBI Taxonomy" id="1420013"/>
    <lineage>
        <taxon>Bacteria</taxon>
        <taxon>Pseudomonadati</taxon>
        <taxon>Pseudomonadota</taxon>
        <taxon>Gammaproteobacteria</taxon>
        <taxon>Enterobacterales</taxon>
        <taxon>Enterobacteriaceae</taxon>
        <taxon>Klebsiella/Raoultella group</taxon>
        <taxon>Klebsiella</taxon>
        <taxon>Klebsiella pneumoniae complex</taxon>
    </lineage>
</organism>
<dbReference type="AlphaFoldDB" id="W8UHS8"/>
<accession>W8UHS8</accession>
<dbReference type="HOGENOM" id="CLU_001265_59_7_6"/>
<keyword evidence="4 7" id="KW-0812">Transmembrane</keyword>
<keyword evidence="5 7" id="KW-1133">Transmembrane helix</keyword>
<dbReference type="InterPro" id="IPR026355">
    <property type="entry name" value="Oxa/Form_antiport"/>
</dbReference>
<feature type="transmembrane region" description="Helical" evidence="7">
    <location>
        <begin position="224"/>
        <end position="243"/>
    </location>
</feature>
<feature type="domain" description="Major facilitator superfamily (MFS) profile" evidence="8">
    <location>
        <begin position="278"/>
        <end position="473"/>
    </location>
</feature>
<feature type="transmembrane region" description="Helical" evidence="7">
    <location>
        <begin position="439"/>
        <end position="461"/>
    </location>
</feature>
<evidence type="ECO:0000259" key="8">
    <source>
        <dbReference type="PROSITE" id="PS50850"/>
    </source>
</evidence>
<dbReference type="PANTHER" id="PTHR43385:SF1">
    <property type="entry name" value="RIBOFLAVIN TRANSPORTER RIBJ"/>
    <property type="match status" value="1"/>
</dbReference>
<keyword evidence="2" id="KW-0813">Transport</keyword>
<reference evidence="9 10" key="1">
    <citation type="journal article" date="2014" name="Proc. Natl. Acad. Sci. U.S.A.">
        <title>Molecular dissection of the evolution of carbapenem-resistant multilocus sequence type 258 Klebsiella pneumoniae.</title>
        <authorList>
            <person name="Deleo F.R."/>
            <person name="Chen L."/>
            <person name="Porcella S.F."/>
            <person name="Martens C.A."/>
            <person name="Kobayashi S.D."/>
            <person name="Porter A.R."/>
            <person name="Chavda K.D."/>
            <person name="Jacobs M.R."/>
            <person name="Mathema B."/>
            <person name="Olsen R.J."/>
            <person name="Bonomo R.A."/>
            <person name="Musser J.M."/>
            <person name="Kreiswirth B.N."/>
        </authorList>
    </citation>
    <scope>NUCLEOTIDE SEQUENCE [LARGE SCALE GENOMIC DNA]</scope>
    <source>
        <strain evidence="9">30684/NJST258_2</strain>
    </source>
</reference>
<dbReference type="SUPFAM" id="SSF103473">
    <property type="entry name" value="MFS general substrate transporter"/>
    <property type="match status" value="1"/>
</dbReference>
<sequence length="473" mass="51871">MARLMLFACIPQCGQERMPYGHNRSPVCGRNLPLSVRHPGWMRFTEACLLKTENNMTTLSEPLVTPKYGKWRQLVLGLICMAAISSPQYVWTLLTKPLAAKLGVGLPELQVTFSLLIILQTFFSPFQGRLVEKFGPRRLIAIGTVMAGMSWVLSAQVNGLATLWLVYGCMGGLGTGIVYIGVVGLMVKWFPQQRGFAAGAVAAGYGMGAIITTFPISLSLTTNGLEHTMTTFGILFALVGFLASQGLKLPLPAVSQPVSQTVVQSSRSFTSREMLRQPLFWLMFAMMAMMSTSGLMVTSQMAVFAEDFGISQAVVFGMAALPLALTIDRFTNGLTRPLFGFISDRFGREQTMFIAFALEGVAMMLWLACREDPLLFVLLSGVVFFGWGEIFSLFPSTLTDTFGSEHAASNYGWLYISQGIGSIFGGPLAALLYQHTHGWHVVFSCAIGLDFVTAALALWVLKPWRARFIRQHS</sequence>
<dbReference type="InterPro" id="IPR052983">
    <property type="entry name" value="MFS_Riboflavin_Transporter"/>
</dbReference>
<feature type="transmembrane region" description="Helical" evidence="7">
    <location>
        <begin position="279"/>
        <end position="298"/>
    </location>
</feature>
<dbReference type="EMBL" id="CP006918">
    <property type="protein sequence ID" value="AHM79479.1"/>
    <property type="molecule type" value="Genomic_DNA"/>
</dbReference>
<dbReference type="GO" id="GO:0019531">
    <property type="term" value="F:oxalate transmembrane transporter activity"/>
    <property type="evidence" value="ECO:0007669"/>
    <property type="project" value="InterPro"/>
</dbReference>
<feature type="transmembrane region" description="Helical" evidence="7">
    <location>
        <begin position="139"/>
        <end position="157"/>
    </location>
</feature>
<dbReference type="InterPro" id="IPR036259">
    <property type="entry name" value="MFS_trans_sf"/>
</dbReference>
<dbReference type="PANTHER" id="PTHR43385">
    <property type="entry name" value="RIBOFLAVIN TRANSPORTER RIBJ"/>
    <property type="match status" value="1"/>
</dbReference>
<dbReference type="Proteomes" id="UP000019586">
    <property type="component" value="Chromosome"/>
</dbReference>
<dbReference type="Pfam" id="PF07690">
    <property type="entry name" value="MFS_1"/>
    <property type="match status" value="2"/>
</dbReference>
<keyword evidence="6 7" id="KW-0472">Membrane</keyword>
<evidence type="ECO:0000256" key="1">
    <source>
        <dbReference type="ARBA" id="ARBA00004141"/>
    </source>
</evidence>
<feature type="transmembrane region" description="Helical" evidence="7">
    <location>
        <begin position="74"/>
        <end position="91"/>
    </location>
</feature>
<keyword evidence="3" id="KW-1003">Cell membrane</keyword>
<dbReference type="CDD" id="cd17353">
    <property type="entry name" value="MFS_OFA_like"/>
    <property type="match status" value="1"/>
</dbReference>
<dbReference type="PROSITE" id="PS50850">
    <property type="entry name" value="MFS"/>
    <property type="match status" value="1"/>
</dbReference>
<evidence type="ECO:0000256" key="5">
    <source>
        <dbReference type="ARBA" id="ARBA00022989"/>
    </source>
</evidence>
<dbReference type="InterPro" id="IPR011701">
    <property type="entry name" value="MFS"/>
</dbReference>
<protein>
    <submittedName>
        <fullName evidence="9">Oxalate/formate antiporter</fullName>
    </submittedName>
</protein>
<comment type="subcellular location">
    <subcellularLocation>
        <location evidence="1">Membrane</location>
        <topology evidence="1">Multi-pass membrane protein</topology>
    </subcellularLocation>
</comment>
<dbReference type="Gene3D" id="1.20.1250.20">
    <property type="entry name" value="MFS general substrate transporter like domains"/>
    <property type="match status" value="2"/>
</dbReference>
<dbReference type="InterPro" id="IPR020846">
    <property type="entry name" value="MFS_dom"/>
</dbReference>
<evidence type="ECO:0000256" key="6">
    <source>
        <dbReference type="ARBA" id="ARBA00023136"/>
    </source>
</evidence>
<evidence type="ECO:0000313" key="9">
    <source>
        <dbReference type="EMBL" id="AHM79479.1"/>
    </source>
</evidence>
<feature type="transmembrane region" description="Helical" evidence="7">
    <location>
        <begin position="310"/>
        <end position="330"/>
    </location>
</feature>
<dbReference type="NCBIfam" id="TIGR04259">
    <property type="entry name" value="oxa_formateAnti"/>
    <property type="match status" value="1"/>
</dbReference>
<evidence type="ECO:0000256" key="7">
    <source>
        <dbReference type="SAM" id="Phobius"/>
    </source>
</evidence>
<evidence type="ECO:0000256" key="4">
    <source>
        <dbReference type="ARBA" id="ARBA00022692"/>
    </source>
</evidence>
<feature type="transmembrane region" description="Helical" evidence="7">
    <location>
        <begin position="374"/>
        <end position="394"/>
    </location>
</feature>
<feature type="transmembrane region" description="Helical" evidence="7">
    <location>
        <begin position="414"/>
        <end position="433"/>
    </location>
</feature>
<name>W8UHS8_KLEPN</name>
<evidence type="ECO:0000256" key="3">
    <source>
        <dbReference type="ARBA" id="ARBA00022475"/>
    </source>
</evidence>
<gene>
    <name evidence="9" type="ORF">KPNJ2_02699</name>
</gene>
<evidence type="ECO:0000313" key="10">
    <source>
        <dbReference type="Proteomes" id="UP000019586"/>
    </source>
</evidence>